<keyword evidence="2" id="KW-1185">Reference proteome</keyword>
<accession>A0A9W4T1T9</accession>
<evidence type="ECO:0000313" key="2">
    <source>
        <dbReference type="Proteomes" id="UP001153678"/>
    </source>
</evidence>
<gene>
    <name evidence="1" type="ORF">FWILDA_LOCUS13827</name>
</gene>
<comment type="caution">
    <text evidence="1">The sequence shown here is derived from an EMBL/GenBank/DDBJ whole genome shotgun (WGS) entry which is preliminary data.</text>
</comment>
<organism evidence="1 2">
    <name type="scientific">Funneliformis geosporum</name>
    <dbReference type="NCBI Taxonomy" id="1117311"/>
    <lineage>
        <taxon>Eukaryota</taxon>
        <taxon>Fungi</taxon>
        <taxon>Fungi incertae sedis</taxon>
        <taxon>Mucoromycota</taxon>
        <taxon>Glomeromycotina</taxon>
        <taxon>Glomeromycetes</taxon>
        <taxon>Glomerales</taxon>
        <taxon>Glomeraceae</taxon>
        <taxon>Funneliformis</taxon>
    </lineage>
</organism>
<dbReference type="AlphaFoldDB" id="A0A9W4T1T9"/>
<proteinExistence type="predicted"/>
<evidence type="ECO:0000313" key="1">
    <source>
        <dbReference type="EMBL" id="CAI2188931.1"/>
    </source>
</evidence>
<dbReference type="Proteomes" id="UP001153678">
    <property type="component" value="Unassembled WGS sequence"/>
</dbReference>
<reference evidence="1" key="1">
    <citation type="submission" date="2022-08" db="EMBL/GenBank/DDBJ databases">
        <authorList>
            <person name="Kallberg Y."/>
            <person name="Tangrot J."/>
            <person name="Rosling A."/>
        </authorList>
    </citation>
    <scope>NUCLEOTIDE SEQUENCE</scope>
    <source>
        <strain evidence="1">Wild A</strain>
    </source>
</reference>
<name>A0A9W4T1T9_9GLOM</name>
<sequence>MENYIAGRASHRRNKAVIVDNEKVLSPHQYADSPKKKCQDFDRYQW</sequence>
<dbReference type="EMBL" id="CAMKVN010005484">
    <property type="protein sequence ID" value="CAI2188931.1"/>
    <property type="molecule type" value="Genomic_DNA"/>
</dbReference>
<protein>
    <submittedName>
        <fullName evidence="1">17597_t:CDS:1</fullName>
    </submittedName>
</protein>